<sequence length="205" mass="23583">MIPKVIVQFWNTADIPEDVAELMETWKQHNPDFRHLVFDFEQAASFIEVKYGAKIRDLFLSAALPAMQSDIFRVAYCLAKGGFYIDAGTRCKAPLESHMPTDGSLLLMRKWHGGIWNGMIACEANQPELQKIWDKIIHNLKARETQDVWQVTGPKSFNQVVNHSKEGSKIQVVEQKDIAFFDIVSDLKYKANHWSEVQKTQNIFK</sequence>
<dbReference type="InterPro" id="IPR051706">
    <property type="entry name" value="Glycosyltransferase_domain"/>
</dbReference>
<dbReference type="GO" id="GO:0000030">
    <property type="term" value="F:mannosyltransferase activity"/>
    <property type="evidence" value="ECO:0007669"/>
    <property type="project" value="TreeGrafter"/>
</dbReference>
<protein>
    <submittedName>
        <fullName evidence="2">Capsular polysaccharide synthesis protein</fullName>
    </submittedName>
</protein>
<dbReference type="InterPro" id="IPR007577">
    <property type="entry name" value="GlycoTrfase_DXD_sugar-bd_CS"/>
</dbReference>
<dbReference type="SUPFAM" id="SSF53448">
    <property type="entry name" value="Nucleotide-diphospho-sugar transferases"/>
    <property type="match status" value="1"/>
</dbReference>
<evidence type="ECO:0000313" key="3">
    <source>
        <dbReference type="Proteomes" id="UP000184520"/>
    </source>
</evidence>
<organism evidence="2 3">
    <name type="scientific">Marisediminitalea aggregata</name>
    <dbReference type="NCBI Taxonomy" id="634436"/>
    <lineage>
        <taxon>Bacteria</taxon>
        <taxon>Pseudomonadati</taxon>
        <taxon>Pseudomonadota</taxon>
        <taxon>Gammaproteobacteria</taxon>
        <taxon>Alteromonadales</taxon>
        <taxon>Alteromonadaceae</taxon>
        <taxon>Marisediminitalea</taxon>
    </lineage>
</organism>
<dbReference type="EMBL" id="FQWD01000013">
    <property type="protein sequence ID" value="SHH43087.1"/>
    <property type="molecule type" value="Genomic_DNA"/>
</dbReference>
<dbReference type="RefSeq" id="WP_073325453.1">
    <property type="nucleotide sequence ID" value="NZ_FQWD01000013.1"/>
</dbReference>
<proteinExistence type="predicted"/>
<dbReference type="STRING" id="634436.SAMN05216361_0115"/>
<name>A0A1M5SX28_9ALTE</name>
<evidence type="ECO:0000313" key="2">
    <source>
        <dbReference type="EMBL" id="SHH43087.1"/>
    </source>
</evidence>
<dbReference type="AlphaFoldDB" id="A0A1M5SX28"/>
<dbReference type="Pfam" id="PF04488">
    <property type="entry name" value="Gly_transf_sug"/>
    <property type="match status" value="1"/>
</dbReference>
<keyword evidence="3" id="KW-1185">Reference proteome</keyword>
<dbReference type="PANTHER" id="PTHR32385:SF15">
    <property type="entry name" value="INOSITOL PHOSPHOCERAMIDE MANNOSYLTRANSFERASE 1"/>
    <property type="match status" value="1"/>
</dbReference>
<dbReference type="InterPro" id="IPR029044">
    <property type="entry name" value="Nucleotide-diphossugar_trans"/>
</dbReference>
<evidence type="ECO:0000256" key="1">
    <source>
        <dbReference type="ARBA" id="ARBA00022679"/>
    </source>
</evidence>
<dbReference type="OrthoDB" id="146908at2"/>
<accession>A0A1M5SX28</accession>
<gene>
    <name evidence="2" type="ORF">SAMN05216361_0115</name>
</gene>
<dbReference type="GO" id="GO:0016020">
    <property type="term" value="C:membrane"/>
    <property type="evidence" value="ECO:0007669"/>
    <property type="project" value="GOC"/>
</dbReference>
<dbReference type="GO" id="GO:0051999">
    <property type="term" value="P:mannosyl-inositol phosphorylceramide biosynthetic process"/>
    <property type="evidence" value="ECO:0007669"/>
    <property type="project" value="TreeGrafter"/>
</dbReference>
<dbReference type="Proteomes" id="UP000184520">
    <property type="component" value="Unassembled WGS sequence"/>
</dbReference>
<reference evidence="3" key="1">
    <citation type="submission" date="2016-11" db="EMBL/GenBank/DDBJ databases">
        <authorList>
            <person name="Varghese N."/>
            <person name="Submissions S."/>
        </authorList>
    </citation>
    <scope>NUCLEOTIDE SEQUENCE [LARGE SCALE GENOMIC DNA]</scope>
    <source>
        <strain evidence="3">CGMCC 1.8995</strain>
    </source>
</reference>
<dbReference type="PANTHER" id="PTHR32385">
    <property type="entry name" value="MANNOSYL PHOSPHORYLINOSITOL CERAMIDE SYNTHASE"/>
    <property type="match status" value="1"/>
</dbReference>
<dbReference type="Gene3D" id="3.90.550.20">
    <property type="match status" value="1"/>
</dbReference>
<keyword evidence="1" id="KW-0808">Transferase</keyword>